<reference evidence="5 7" key="1">
    <citation type="submission" date="2016-04" db="EMBL/GenBank/DDBJ databases">
        <title>Genome sequence of Methanosphaera cuniculi DSM 4103.</title>
        <authorList>
            <person name="Poehlein A."/>
            <person name="Seedorf H."/>
            <person name="Daniel R."/>
        </authorList>
    </citation>
    <scope>NUCLEOTIDE SEQUENCE [LARGE SCALE GENOMIC DNA]</scope>
    <source>
        <strain evidence="5 7">DSM 4103</strain>
    </source>
</reference>
<dbReference type="EMBL" id="LWMS01000046">
    <property type="protein sequence ID" value="PWL07628.1"/>
    <property type="molecule type" value="Genomic_DNA"/>
</dbReference>
<evidence type="ECO:0000313" key="4">
    <source>
        <dbReference type="EMBL" id="PAV07176.1"/>
    </source>
</evidence>
<comment type="caution">
    <text evidence="4">The sequence shown here is derived from an EMBL/GenBank/DDBJ whole genome shotgun (WGS) entry which is preliminary data.</text>
</comment>
<dbReference type="Pfam" id="PF17903">
    <property type="entry name" value="KH_KRR1_1st"/>
    <property type="match status" value="1"/>
</dbReference>
<dbReference type="EMBL" id="LMVN01000021">
    <property type="protein sequence ID" value="PAV07176.1"/>
    <property type="molecule type" value="Genomic_DNA"/>
</dbReference>
<dbReference type="SMART" id="SM00322">
    <property type="entry name" value="KH"/>
    <property type="match status" value="2"/>
</dbReference>
<dbReference type="CDD" id="cd22390">
    <property type="entry name" value="KH-I_Dim2p_like_rpt2"/>
    <property type="match status" value="1"/>
</dbReference>
<evidence type="ECO:0000313" key="5">
    <source>
        <dbReference type="EMBL" id="PWL07628.1"/>
    </source>
</evidence>
<evidence type="ECO:0000313" key="7">
    <source>
        <dbReference type="Proteomes" id="UP000246004"/>
    </source>
</evidence>
<dbReference type="NCBIfam" id="NF010327">
    <property type="entry name" value="PRK13763.1-2"/>
    <property type="match status" value="1"/>
</dbReference>
<evidence type="ECO:0000256" key="1">
    <source>
        <dbReference type="ARBA" id="ARBA00022884"/>
    </source>
</evidence>
<sequence length="245" mass="28072">MVNTEYLKIPKDRVGVTIGKNGKIKHQLEIITKTELKIDSETGNISISSTEETDDPLAIWKARYMIKAIGRGFNPDIALSLEDDDLILEIINLQDYVGKSKKALVRQKGRIIGKGGRTRQIMHDMLDVEISIYGKTVSLIGKIENIQMAREAIEMILEGSRQKTVYAYLEKMHDKLKRQEFDEMINGKPDMKEILREDLDTDEDFTDAEDEYNQDAIDAEENDEDIDDVEEVIEEEDFETVPETL</sequence>
<dbReference type="InterPro" id="IPR004087">
    <property type="entry name" value="KH_dom"/>
</dbReference>
<proteinExistence type="predicted"/>
<evidence type="ECO:0000259" key="3">
    <source>
        <dbReference type="SMART" id="SM00322"/>
    </source>
</evidence>
<keyword evidence="6" id="KW-1185">Reference proteome</keyword>
<dbReference type="InterPro" id="IPR041174">
    <property type="entry name" value="KRR1-like_KH1"/>
</dbReference>
<organism evidence="4 6">
    <name type="scientific">Methanosphaera cuniculi</name>
    <dbReference type="NCBI Taxonomy" id="1077256"/>
    <lineage>
        <taxon>Archaea</taxon>
        <taxon>Methanobacteriati</taxon>
        <taxon>Methanobacteriota</taxon>
        <taxon>Methanomada group</taxon>
        <taxon>Methanobacteria</taxon>
        <taxon>Methanobacteriales</taxon>
        <taxon>Methanobacteriaceae</taxon>
        <taxon>Methanosphaera</taxon>
    </lineage>
</organism>
<dbReference type="CDD" id="cd22389">
    <property type="entry name" value="KH-I_Dim2p_like_rpt1"/>
    <property type="match status" value="1"/>
</dbReference>
<gene>
    <name evidence="4" type="ORF">ASJ82_05745</name>
    <name evidence="5" type="ORF">MSCUN_15020</name>
</gene>
<dbReference type="PROSITE" id="PS50084">
    <property type="entry name" value="KH_TYPE_1"/>
    <property type="match status" value="1"/>
</dbReference>
<dbReference type="PANTHER" id="PTHR12826">
    <property type="entry name" value="RIBONUCLEASE Y"/>
    <property type="match status" value="1"/>
</dbReference>
<evidence type="ECO:0000256" key="2">
    <source>
        <dbReference type="PROSITE-ProRule" id="PRU00117"/>
    </source>
</evidence>
<dbReference type="Proteomes" id="UP000217528">
    <property type="component" value="Unassembled WGS sequence"/>
</dbReference>
<reference evidence="4 6" key="2">
    <citation type="journal article" date="2017" name="BMC Genomics">
        <title>Genomic analysis of methanogenic archaea reveals a shift towards energy conservation.</title>
        <authorList>
            <person name="Gilmore S.P."/>
            <person name="Henske J.K."/>
            <person name="Sexton J.A."/>
            <person name="Solomon K.V."/>
            <person name="Seppala S."/>
            <person name="Yoo J.I."/>
            <person name="Huyett L.M."/>
            <person name="Pressman A."/>
            <person name="Cogan J.Z."/>
            <person name="Kivenson V."/>
            <person name="Peng X."/>
            <person name="Tan Y."/>
            <person name="Valentine D.L."/>
            <person name="O'Malley M.A."/>
        </authorList>
    </citation>
    <scope>NUCLEOTIDE SEQUENCE [LARGE SCALE GENOMIC DNA]</scope>
    <source>
        <strain evidence="4 6">1R-7</strain>
    </source>
</reference>
<name>A0A2A2HD24_9EURY</name>
<dbReference type="SUPFAM" id="SSF54791">
    <property type="entry name" value="Eukaryotic type KH-domain (KH-domain type I)"/>
    <property type="match status" value="2"/>
</dbReference>
<accession>A0A2A2HD24</accession>
<dbReference type="InterPro" id="IPR019964">
    <property type="entry name" value="KH_domain_protein_archaea"/>
</dbReference>
<keyword evidence="1 2" id="KW-0694">RNA-binding</keyword>
<protein>
    <submittedName>
        <fullName evidence="5">KH domain protein</fullName>
    </submittedName>
    <submittedName>
        <fullName evidence="4">RNA-processing protein</fullName>
    </submittedName>
</protein>
<dbReference type="NCBIfam" id="TIGR03665">
    <property type="entry name" value="arCOG04150"/>
    <property type="match status" value="1"/>
</dbReference>
<dbReference type="InterPro" id="IPR055211">
    <property type="entry name" value="KH_PNO1_2nd"/>
</dbReference>
<dbReference type="Gene3D" id="3.30.1370.10">
    <property type="entry name" value="K Homology domain, type 1"/>
    <property type="match status" value="2"/>
</dbReference>
<dbReference type="Proteomes" id="UP000246004">
    <property type="component" value="Unassembled WGS sequence"/>
</dbReference>
<dbReference type="Pfam" id="PF22891">
    <property type="entry name" value="KH_PNO1_2nd"/>
    <property type="match status" value="1"/>
</dbReference>
<dbReference type="GO" id="GO:0003723">
    <property type="term" value="F:RNA binding"/>
    <property type="evidence" value="ECO:0007669"/>
    <property type="project" value="UniProtKB-UniRule"/>
</dbReference>
<feature type="domain" description="K Homology" evidence="3">
    <location>
        <begin position="1"/>
        <end position="71"/>
    </location>
</feature>
<dbReference type="PANTHER" id="PTHR12826:SF13">
    <property type="entry name" value="RNA-BINDING PROTEIN PNO1"/>
    <property type="match status" value="1"/>
</dbReference>
<dbReference type="InterPro" id="IPR036612">
    <property type="entry name" value="KH_dom_type_1_sf"/>
</dbReference>
<dbReference type="AlphaFoldDB" id="A0A2A2HD24"/>
<evidence type="ECO:0000313" key="6">
    <source>
        <dbReference type="Proteomes" id="UP000217528"/>
    </source>
</evidence>
<feature type="domain" description="K Homology" evidence="3">
    <location>
        <begin position="91"/>
        <end position="158"/>
    </location>
</feature>